<dbReference type="EMBL" id="KZ857380">
    <property type="protein sequence ID" value="RDX56687.1"/>
    <property type="molecule type" value="Genomic_DNA"/>
</dbReference>
<proteinExistence type="predicted"/>
<dbReference type="AlphaFoldDB" id="A0A371DVW6"/>
<dbReference type="Gene3D" id="3.60.130.30">
    <property type="match status" value="1"/>
</dbReference>
<gene>
    <name evidence="2" type="ORF">OH76DRAFT_1477266</name>
</gene>
<evidence type="ECO:0000256" key="1">
    <source>
        <dbReference type="SAM" id="MobiDB-lite"/>
    </source>
</evidence>
<name>A0A371DVW6_9APHY</name>
<protein>
    <submittedName>
        <fullName evidence="2">Uncharacterized protein</fullName>
    </submittedName>
</protein>
<evidence type="ECO:0000313" key="2">
    <source>
        <dbReference type="EMBL" id="RDX56687.1"/>
    </source>
</evidence>
<sequence>MVETRQRSYADVPDPSSGAVGEPQRAPVGALPESRKKRPRRRPRGRNIKSALLLQSGQTHTANAPPNISPTAANTRCVSAARLATQLDLETAVEDLSDLSDDERAKRWARKSEASRRAMVVSGTRRLARADARAAQSAEGTTRAEIFSLTAAVEGPRVRPQFVQPVELHPTLFPGDRPRRFVTSDNKVAVVHCPGGIRPKTLRQFQEAAYDWGRAIKLSTALSNDNRGGYNEGGELVGSGRLVTAWHAIGHPHESAGVSADVRKTARSLEATCVFLDKLDAVTAYVMELLKSVDPVQYAAMEQLYRYRMSRYKAAQALESSSKVRMFFEGREVQFNRFSTPHFDSSDPDWAWAIIVYFGTFPECHMRFRQLRLEVVLRPGDAVAIRGHNVLHEAGDWLNGERHVLVHFTHASMWREAGLECVTGPAAPTI</sequence>
<organism evidence="2 3">
    <name type="scientific">Lentinus brumalis</name>
    <dbReference type="NCBI Taxonomy" id="2498619"/>
    <lineage>
        <taxon>Eukaryota</taxon>
        <taxon>Fungi</taxon>
        <taxon>Dikarya</taxon>
        <taxon>Basidiomycota</taxon>
        <taxon>Agaricomycotina</taxon>
        <taxon>Agaricomycetes</taxon>
        <taxon>Polyporales</taxon>
        <taxon>Polyporaceae</taxon>
        <taxon>Lentinus</taxon>
    </lineage>
</organism>
<keyword evidence="3" id="KW-1185">Reference proteome</keyword>
<feature type="compositionally biased region" description="Basic residues" evidence="1">
    <location>
        <begin position="35"/>
        <end position="47"/>
    </location>
</feature>
<dbReference type="OrthoDB" id="2749837at2759"/>
<accession>A0A371DVW6</accession>
<evidence type="ECO:0000313" key="3">
    <source>
        <dbReference type="Proteomes" id="UP000256964"/>
    </source>
</evidence>
<dbReference type="Proteomes" id="UP000256964">
    <property type="component" value="Unassembled WGS sequence"/>
</dbReference>
<reference evidence="2 3" key="1">
    <citation type="journal article" date="2018" name="Biotechnol. Biofuels">
        <title>Integrative visual omics of the white-rot fungus Polyporus brumalis exposes the biotechnological potential of its oxidative enzymes for delignifying raw plant biomass.</title>
        <authorList>
            <person name="Miyauchi S."/>
            <person name="Rancon A."/>
            <person name="Drula E."/>
            <person name="Hage H."/>
            <person name="Chaduli D."/>
            <person name="Favel A."/>
            <person name="Grisel S."/>
            <person name="Henrissat B."/>
            <person name="Herpoel-Gimbert I."/>
            <person name="Ruiz-Duenas F.J."/>
            <person name="Chevret D."/>
            <person name="Hainaut M."/>
            <person name="Lin J."/>
            <person name="Wang M."/>
            <person name="Pangilinan J."/>
            <person name="Lipzen A."/>
            <person name="Lesage-Meessen L."/>
            <person name="Navarro D."/>
            <person name="Riley R."/>
            <person name="Grigoriev I.V."/>
            <person name="Zhou S."/>
            <person name="Raouche S."/>
            <person name="Rosso M.N."/>
        </authorList>
    </citation>
    <scope>NUCLEOTIDE SEQUENCE [LARGE SCALE GENOMIC DNA]</scope>
    <source>
        <strain evidence="2 3">BRFM 1820</strain>
    </source>
</reference>
<feature type="region of interest" description="Disordered" evidence="1">
    <location>
        <begin position="1"/>
        <end position="48"/>
    </location>
</feature>